<name>A0ABN0ZS47_9BACI</name>
<evidence type="ECO:0000313" key="2">
    <source>
        <dbReference type="EMBL" id="GAA0457243.1"/>
    </source>
</evidence>
<sequence>MYYYGQPIYPPHPPYNFGYGHSGFGYALLIVTLLLLLIFGGYYWYSHYW</sequence>
<keyword evidence="1" id="KW-0472">Membrane</keyword>
<gene>
    <name evidence="2" type="ORF">GCM10008935_10260</name>
</gene>
<reference evidence="2 3" key="1">
    <citation type="journal article" date="2019" name="Int. J. Syst. Evol. Microbiol.">
        <title>The Global Catalogue of Microorganisms (GCM) 10K type strain sequencing project: providing services to taxonomists for standard genome sequencing and annotation.</title>
        <authorList>
            <consortium name="The Broad Institute Genomics Platform"/>
            <consortium name="The Broad Institute Genome Sequencing Center for Infectious Disease"/>
            <person name="Wu L."/>
            <person name="Ma J."/>
        </authorList>
    </citation>
    <scope>NUCLEOTIDE SEQUENCE [LARGE SCALE GENOMIC DNA]</scope>
    <source>
        <strain evidence="2 3">JCM 14193</strain>
    </source>
</reference>
<proteinExistence type="predicted"/>
<comment type="caution">
    <text evidence="2">The sequence shown here is derived from an EMBL/GenBank/DDBJ whole genome shotgun (WGS) entry which is preliminary data.</text>
</comment>
<keyword evidence="1" id="KW-0812">Transmembrane</keyword>
<accession>A0ABN0ZS47</accession>
<dbReference type="RefSeq" id="WP_343782230.1">
    <property type="nucleotide sequence ID" value="NZ_BAAACZ010000009.1"/>
</dbReference>
<evidence type="ECO:0000256" key="1">
    <source>
        <dbReference type="SAM" id="Phobius"/>
    </source>
</evidence>
<protein>
    <recommendedName>
        <fullName evidence="4">YjcZ family sporulation protein</fullName>
    </recommendedName>
</protein>
<evidence type="ECO:0008006" key="4">
    <source>
        <dbReference type="Google" id="ProtNLM"/>
    </source>
</evidence>
<keyword evidence="3" id="KW-1185">Reference proteome</keyword>
<dbReference type="Proteomes" id="UP001500740">
    <property type="component" value="Unassembled WGS sequence"/>
</dbReference>
<evidence type="ECO:0000313" key="3">
    <source>
        <dbReference type="Proteomes" id="UP001500740"/>
    </source>
</evidence>
<dbReference type="EMBL" id="BAAACZ010000009">
    <property type="protein sequence ID" value="GAA0457243.1"/>
    <property type="molecule type" value="Genomic_DNA"/>
</dbReference>
<keyword evidence="1" id="KW-1133">Transmembrane helix</keyword>
<organism evidence="2 3">
    <name type="scientific">Alkalibacillus silvisoli</name>
    <dbReference type="NCBI Taxonomy" id="392823"/>
    <lineage>
        <taxon>Bacteria</taxon>
        <taxon>Bacillati</taxon>
        <taxon>Bacillota</taxon>
        <taxon>Bacilli</taxon>
        <taxon>Bacillales</taxon>
        <taxon>Bacillaceae</taxon>
        <taxon>Alkalibacillus</taxon>
    </lineage>
</organism>
<feature type="transmembrane region" description="Helical" evidence="1">
    <location>
        <begin position="24"/>
        <end position="45"/>
    </location>
</feature>